<dbReference type="OrthoDB" id="2017974at2759"/>
<evidence type="ECO:0000313" key="1">
    <source>
        <dbReference type="EMBL" id="KZP11063.1"/>
    </source>
</evidence>
<dbReference type="STRING" id="436010.A0A165ZYK2"/>
<keyword evidence="2" id="KW-1185">Reference proteome</keyword>
<dbReference type="EMBL" id="KV417669">
    <property type="protein sequence ID" value="KZP11063.1"/>
    <property type="molecule type" value="Genomic_DNA"/>
</dbReference>
<reference evidence="1 2" key="1">
    <citation type="journal article" date="2016" name="Mol. Biol. Evol.">
        <title>Comparative Genomics of Early-Diverging Mushroom-Forming Fungi Provides Insights into the Origins of Lignocellulose Decay Capabilities.</title>
        <authorList>
            <person name="Nagy L.G."/>
            <person name="Riley R."/>
            <person name="Tritt A."/>
            <person name="Adam C."/>
            <person name="Daum C."/>
            <person name="Floudas D."/>
            <person name="Sun H."/>
            <person name="Yadav J.S."/>
            <person name="Pangilinan J."/>
            <person name="Larsson K.H."/>
            <person name="Matsuura K."/>
            <person name="Barry K."/>
            <person name="Labutti K."/>
            <person name="Kuo R."/>
            <person name="Ohm R.A."/>
            <person name="Bhattacharya S.S."/>
            <person name="Shirouzu T."/>
            <person name="Yoshinaga Y."/>
            <person name="Martin F.M."/>
            <person name="Grigoriev I.V."/>
            <person name="Hibbett D.S."/>
        </authorList>
    </citation>
    <scope>NUCLEOTIDE SEQUENCE [LARGE SCALE GENOMIC DNA]</scope>
    <source>
        <strain evidence="1 2">CBS 109695</strain>
    </source>
</reference>
<sequence length="199" mass="21560">MLRPSSFSSKYTLLSGTTESSAGCTLSDRDSSEETGNNVFAAVQLQKLYRGILLGTRILTEGAEDAGVDEGRVLLKTQKNELVSCGSHTRCTGFPAQHRDDIHHHHLLRAACVPQTIGISAPSLFRIPFALEHSQDFMYYAYMFYTGTLEEQILRPFHAGWLEALGGSACYHMAVAAMVTGSGPEELTAAAVASALLFT</sequence>
<dbReference type="Proteomes" id="UP000076532">
    <property type="component" value="Unassembled WGS sequence"/>
</dbReference>
<evidence type="ECO:0000313" key="2">
    <source>
        <dbReference type="Proteomes" id="UP000076532"/>
    </source>
</evidence>
<organism evidence="1 2">
    <name type="scientific">Athelia psychrophila</name>
    <dbReference type="NCBI Taxonomy" id="1759441"/>
    <lineage>
        <taxon>Eukaryota</taxon>
        <taxon>Fungi</taxon>
        <taxon>Dikarya</taxon>
        <taxon>Basidiomycota</taxon>
        <taxon>Agaricomycotina</taxon>
        <taxon>Agaricomycetes</taxon>
        <taxon>Agaricomycetidae</taxon>
        <taxon>Atheliales</taxon>
        <taxon>Atheliaceae</taxon>
        <taxon>Athelia</taxon>
    </lineage>
</organism>
<proteinExistence type="predicted"/>
<name>A0A165ZYK2_9AGAM</name>
<dbReference type="AlphaFoldDB" id="A0A165ZYK2"/>
<gene>
    <name evidence="1" type="ORF">FIBSPDRAFT_962621</name>
</gene>
<protein>
    <submittedName>
        <fullName evidence="1">Uncharacterized protein</fullName>
    </submittedName>
</protein>
<accession>A0A165ZYK2</accession>